<dbReference type="STRING" id="289078.A0A2X0N0R6"/>
<evidence type="ECO:0000259" key="4">
    <source>
        <dbReference type="PROSITE" id="PS50013"/>
    </source>
</evidence>
<dbReference type="InterPro" id="IPR023780">
    <property type="entry name" value="Chromo_domain"/>
</dbReference>
<evidence type="ECO:0000256" key="3">
    <source>
        <dbReference type="SAM" id="MobiDB-lite"/>
    </source>
</evidence>
<dbReference type="InterPro" id="IPR056924">
    <property type="entry name" value="SH3_Tf2-1"/>
</dbReference>
<dbReference type="GO" id="GO:0006338">
    <property type="term" value="P:chromatin remodeling"/>
    <property type="evidence" value="ECO:0007669"/>
    <property type="project" value="UniProtKB-ARBA"/>
</dbReference>
<sequence>MSRPGVASEAEKEKRRREEKKERKEQGEQEGKKERPTHDVRHSTVLLQTQVGILRPVAYELDLPSTMRIHPVFHVSLLEPYRPNTLPSRQQPVPPPPDLIDGQEAFVVERILDSRVRHGSLQYFVDWTGYGPQDREWVDASDFDDDDALVLDFHRSKPRKPGADRIQHLAELDA</sequence>
<dbReference type="GO" id="GO:0005634">
    <property type="term" value="C:nucleus"/>
    <property type="evidence" value="ECO:0007669"/>
    <property type="project" value="UniProtKB-SubCell"/>
</dbReference>
<feature type="domain" description="Chromo" evidence="4">
    <location>
        <begin position="106"/>
        <end position="165"/>
    </location>
</feature>
<gene>
    <name evidence="5" type="ORF">BZ3500_MVSOF-1268-A1-R1_CHR3-3G06618</name>
</gene>
<evidence type="ECO:0000256" key="2">
    <source>
        <dbReference type="ARBA" id="ARBA00023242"/>
    </source>
</evidence>
<dbReference type="EMBL" id="FMWP01000094">
    <property type="protein sequence ID" value="SCZ98155.1"/>
    <property type="molecule type" value="Genomic_DNA"/>
</dbReference>
<dbReference type="CDD" id="cd00024">
    <property type="entry name" value="CD_CSD"/>
    <property type="match status" value="1"/>
</dbReference>
<dbReference type="Pfam" id="PF24626">
    <property type="entry name" value="SH3_Tf2-1"/>
    <property type="match status" value="1"/>
</dbReference>
<dbReference type="SMART" id="SM00298">
    <property type="entry name" value="CHROMO"/>
    <property type="match status" value="1"/>
</dbReference>
<keyword evidence="2" id="KW-0539">Nucleus</keyword>
<comment type="subcellular location">
    <subcellularLocation>
        <location evidence="1">Nucleus</location>
    </subcellularLocation>
</comment>
<proteinExistence type="predicted"/>
<keyword evidence="6" id="KW-1185">Reference proteome</keyword>
<protein>
    <submittedName>
        <fullName evidence="5">BZ3500_MvSof-1268-A1-R1_Chr3-3g06618 protein</fullName>
    </submittedName>
</protein>
<dbReference type="SUPFAM" id="SSF54160">
    <property type="entry name" value="Chromo domain-like"/>
    <property type="match status" value="1"/>
</dbReference>
<dbReference type="InterPro" id="IPR000953">
    <property type="entry name" value="Chromo/chromo_shadow_dom"/>
</dbReference>
<dbReference type="InterPro" id="IPR016197">
    <property type="entry name" value="Chromo-like_dom_sf"/>
</dbReference>
<feature type="region of interest" description="Disordered" evidence="3">
    <location>
        <begin position="1"/>
        <end position="42"/>
    </location>
</feature>
<evidence type="ECO:0000256" key="1">
    <source>
        <dbReference type="ARBA" id="ARBA00004123"/>
    </source>
</evidence>
<dbReference type="Gene3D" id="2.40.50.40">
    <property type="match status" value="1"/>
</dbReference>
<organism evidence="5 6">
    <name type="scientific">Microbotryum saponariae</name>
    <dbReference type="NCBI Taxonomy" id="289078"/>
    <lineage>
        <taxon>Eukaryota</taxon>
        <taxon>Fungi</taxon>
        <taxon>Dikarya</taxon>
        <taxon>Basidiomycota</taxon>
        <taxon>Pucciniomycotina</taxon>
        <taxon>Microbotryomycetes</taxon>
        <taxon>Microbotryales</taxon>
        <taxon>Microbotryaceae</taxon>
        <taxon>Microbotryum</taxon>
    </lineage>
</organism>
<dbReference type="Proteomes" id="UP000249723">
    <property type="component" value="Unassembled WGS sequence"/>
</dbReference>
<dbReference type="AlphaFoldDB" id="A0A2X0N0R6"/>
<dbReference type="Pfam" id="PF00385">
    <property type="entry name" value="Chromo"/>
    <property type="match status" value="1"/>
</dbReference>
<name>A0A2X0N0R6_9BASI</name>
<dbReference type="PROSITE" id="PS50013">
    <property type="entry name" value="CHROMO_2"/>
    <property type="match status" value="1"/>
</dbReference>
<dbReference type="PANTHER" id="PTHR22812">
    <property type="entry name" value="CHROMOBOX PROTEIN"/>
    <property type="match status" value="1"/>
</dbReference>
<accession>A0A2X0N0R6</accession>
<evidence type="ECO:0000313" key="5">
    <source>
        <dbReference type="EMBL" id="SCZ98155.1"/>
    </source>
</evidence>
<dbReference type="InterPro" id="IPR051219">
    <property type="entry name" value="Heterochromatin_chromo-domain"/>
</dbReference>
<reference evidence="6" key="1">
    <citation type="submission" date="2016-10" db="EMBL/GenBank/DDBJ databases">
        <authorList>
            <person name="Jeantristanb JTB J.-T."/>
            <person name="Ricardo R."/>
        </authorList>
    </citation>
    <scope>NUCLEOTIDE SEQUENCE [LARGE SCALE GENOMIC DNA]</scope>
</reference>
<feature type="compositionally biased region" description="Basic and acidic residues" evidence="3">
    <location>
        <begin position="19"/>
        <end position="42"/>
    </location>
</feature>
<evidence type="ECO:0000313" key="6">
    <source>
        <dbReference type="Proteomes" id="UP000249723"/>
    </source>
</evidence>